<dbReference type="Proteomes" id="UP000583800">
    <property type="component" value="Unassembled WGS sequence"/>
</dbReference>
<feature type="compositionally biased region" description="Polar residues" evidence="2">
    <location>
        <begin position="465"/>
        <end position="484"/>
    </location>
</feature>
<gene>
    <name evidence="4" type="ORF">FHU36_004087</name>
</gene>
<feature type="region of interest" description="Disordered" evidence="2">
    <location>
        <begin position="299"/>
        <end position="348"/>
    </location>
</feature>
<dbReference type="Pfam" id="PF00975">
    <property type="entry name" value="Thioesterase"/>
    <property type="match status" value="1"/>
</dbReference>
<keyword evidence="5" id="KW-1185">Reference proteome</keyword>
<proteinExistence type="inferred from homology"/>
<feature type="compositionally biased region" description="Pro residues" evidence="2">
    <location>
        <begin position="300"/>
        <end position="315"/>
    </location>
</feature>
<feature type="domain" description="Thioesterase" evidence="3">
    <location>
        <begin position="4"/>
        <end position="191"/>
    </location>
</feature>
<evidence type="ECO:0000259" key="3">
    <source>
        <dbReference type="Pfam" id="PF00975"/>
    </source>
</evidence>
<sequence>MTPLQLPGRENRITEPPAFTIGGITDEIAPATGEPYALYGHSMGARIAFEVTRELRRRGLPPPARLYVGGAHPPHRKVPLAATADLPDEAFIDQLVRRAGALVELKHEPELRELLLPVLRADFTWINDYRYVPEPPLDVPIVAFTGLDDGEVSAADMLGWARHTTAGFGLRTLRGGHFFVKDVPADLARLIAADLAGRSAPPDPDEVHLLVRQPRADAIGGQAPGTRQAEPGTDLQADLQADVHRRTDAAGNRRAGLDGWAGMDAVRPGLDGWASVSRAGDLSLAAACDAPAGVAIALLGPPPSPPAGPWHPPQGPGTQPASRPHGSGSAPADGRRAGHMDPAHPPADLLGPAELLSDAEREQIEDAAEEDRHWLELRAVTAKRALVAAAGRDAARASFPDLADPGPWHAQDGPGPPPSTRWQVLHLPLHTTRGEALAAVAVPYDTVRLRLDTQTEDTHAPDTQAPDTSAPDTQAENAPTEQAG</sequence>
<dbReference type="PANTHER" id="PTHR11487:SF0">
    <property type="entry name" value="S-ACYL FATTY ACID SYNTHASE THIOESTERASE, MEDIUM CHAIN"/>
    <property type="match status" value="1"/>
</dbReference>
<dbReference type="PANTHER" id="PTHR11487">
    <property type="entry name" value="THIOESTERASE"/>
    <property type="match status" value="1"/>
</dbReference>
<dbReference type="InterPro" id="IPR029058">
    <property type="entry name" value="AB_hydrolase_fold"/>
</dbReference>
<dbReference type="EMBL" id="JACHJB010000002">
    <property type="protein sequence ID" value="MBB6347542.1"/>
    <property type="molecule type" value="Genomic_DNA"/>
</dbReference>
<organism evidence="4 5">
    <name type="scientific">Nonomuraea muscovyensis</name>
    <dbReference type="NCBI Taxonomy" id="1124761"/>
    <lineage>
        <taxon>Bacteria</taxon>
        <taxon>Bacillati</taxon>
        <taxon>Actinomycetota</taxon>
        <taxon>Actinomycetes</taxon>
        <taxon>Streptosporangiales</taxon>
        <taxon>Streptosporangiaceae</taxon>
        <taxon>Nonomuraea</taxon>
    </lineage>
</organism>
<feature type="region of interest" description="Disordered" evidence="2">
    <location>
        <begin position="452"/>
        <end position="484"/>
    </location>
</feature>
<protein>
    <submittedName>
        <fullName evidence="4">Surfactin synthase thioesterase subunit</fullName>
    </submittedName>
</protein>
<evidence type="ECO:0000256" key="1">
    <source>
        <dbReference type="ARBA" id="ARBA00007169"/>
    </source>
</evidence>
<evidence type="ECO:0000313" key="5">
    <source>
        <dbReference type="Proteomes" id="UP000583800"/>
    </source>
</evidence>
<dbReference type="Gene3D" id="3.40.50.1820">
    <property type="entry name" value="alpha/beta hydrolase"/>
    <property type="match status" value="1"/>
</dbReference>
<evidence type="ECO:0000256" key="2">
    <source>
        <dbReference type="SAM" id="MobiDB-lite"/>
    </source>
</evidence>
<evidence type="ECO:0000313" key="4">
    <source>
        <dbReference type="EMBL" id="MBB6347542.1"/>
    </source>
</evidence>
<name>A0A7X0C363_9ACTN</name>
<accession>A0A7X0C363</accession>
<reference evidence="4 5" key="1">
    <citation type="submission" date="2020-08" db="EMBL/GenBank/DDBJ databases">
        <title>Sequencing the genomes of 1000 actinobacteria strains.</title>
        <authorList>
            <person name="Klenk H.-P."/>
        </authorList>
    </citation>
    <scope>NUCLEOTIDE SEQUENCE [LARGE SCALE GENOMIC DNA]</scope>
    <source>
        <strain evidence="4 5">DSM 45913</strain>
    </source>
</reference>
<dbReference type="AlphaFoldDB" id="A0A7X0C363"/>
<dbReference type="GO" id="GO:0008610">
    <property type="term" value="P:lipid biosynthetic process"/>
    <property type="evidence" value="ECO:0007669"/>
    <property type="project" value="TreeGrafter"/>
</dbReference>
<dbReference type="SUPFAM" id="SSF53474">
    <property type="entry name" value="alpha/beta-Hydrolases"/>
    <property type="match status" value="1"/>
</dbReference>
<dbReference type="InterPro" id="IPR001031">
    <property type="entry name" value="Thioesterase"/>
</dbReference>
<feature type="region of interest" description="Disordered" evidence="2">
    <location>
        <begin position="398"/>
        <end position="420"/>
    </location>
</feature>
<comment type="similarity">
    <text evidence="1">Belongs to the thioesterase family.</text>
</comment>
<dbReference type="InterPro" id="IPR012223">
    <property type="entry name" value="TEII"/>
</dbReference>
<feature type="compositionally biased region" description="Basic and acidic residues" evidence="2">
    <location>
        <begin position="333"/>
        <end position="342"/>
    </location>
</feature>
<comment type="caution">
    <text evidence="4">The sequence shown here is derived from an EMBL/GenBank/DDBJ whole genome shotgun (WGS) entry which is preliminary data.</text>
</comment>